<proteinExistence type="predicted"/>
<feature type="compositionally biased region" description="Basic residues" evidence="3">
    <location>
        <begin position="14"/>
        <end position="28"/>
    </location>
</feature>
<dbReference type="Pfam" id="PF01156">
    <property type="entry name" value="IU_nuc_hydro"/>
    <property type="match status" value="1"/>
</dbReference>
<dbReference type="GO" id="GO:0005829">
    <property type="term" value="C:cytosol"/>
    <property type="evidence" value="ECO:0007669"/>
    <property type="project" value="TreeGrafter"/>
</dbReference>
<dbReference type="GO" id="GO:0006152">
    <property type="term" value="P:purine nucleoside catabolic process"/>
    <property type="evidence" value="ECO:0007669"/>
    <property type="project" value="TreeGrafter"/>
</dbReference>
<evidence type="ECO:0000256" key="3">
    <source>
        <dbReference type="SAM" id="MobiDB-lite"/>
    </source>
</evidence>
<dbReference type="GO" id="GO:0008477">
    <property type="term" value="F:purine nucleosidase activity"/>
    <property type="evidence" value="ECO:0007669"/>
    <property type="project" value="TreeGrafter"/>
</dbReference>
<dbReference type="EMBL" id="RCUW01000001">
    <property type="protein sequence ID" value="RLP70911.1"/>
    <property type="molecule type" value="Genomic_DNA"/>
</dbReference>
<evidence type="ECO:0000256" key="2">
    <source>
        <dbReference type="ARBA" id="ARBA00023295"/>
    </source>
</evidence>
<dbReference type="Gene3D" id="3.90.245.10">
    <property type="entry name" value="Ribonucleoside hydrolase-like"/>
    <property type="match status" value="1"/>
</dbReference>
<gene>
    <name evidence="5" type="ORF">D9V30_00300</name>
</gene>
<reference evidence="5 6" key="1">
    <citation type="submission" date="2018-10" db="EMBL/GenBank/DDBJ databases">
        <authorList>
            <person name="Li J."/>
        </authorList>
    </citation>
    <scope>NUCLEOTIDE SEQUENCE [LARGE SCALE GENOMIC DNA]</scope>
    <source>
        <strain evidence="5 6">JCM 30549</strain>
    </source>
</reference>
<dbReference type="InterPro" id="IPR001910">
    <property type="entry name" value="Inosine/uridine_hydrolase_dom"/>
</dbReference>
<dbReference type="PANTHER" id="PTHR12304">
    <property type="entry name" value="INOSINE-URIDINE PREFERRING NUCLEOSIDE HYDROLASE"/>
    <property type="match status" value="1"/>
</dbReference>
<keyword evidence="2" id="KW-0326">Glycosidase</keyword>
<dbReference type="InterPro" id="IPR023186">
    <property type="entry name" value="IUNH"/>
</dbReference>
<protein>
    <submittedName>
        <fullName evidence="5">Nucleoside hydrolase</fullName>
    </submittedName>
</protein>
<feature type="region of interest" description="Disordered" evidence="3">
    <location>
        <begin position="1"/>
        <end position="64"/>
    </location>
</feature>
<sequence length="391" mass="41715">MRVLHRGAHPEGRRRGRKRGGGRRGRLGGHRDQGRRGLRPRAPGVQARPDARALSGAPVTTPPLDPDAQWVVVDTDTGIDDAHSLLYLLAQPDVQILGITTVYGNCSVEDSARNVQTVLRLTGREDIPVHGGAAAPLEGEPSIAWFVHGHDGLGDRGLDRAEARLADEDAADYLVRIANEHPGRIDLHPLGPLTNIALALEKDPELFLKFRSVVIMGGAGPYPAPGEATVTDANTHNDRAAAERVFRAPNAGNVVMVGVNVTSTALLEEDVTALLLGSDRPEAVFAGTILDAYNDFYQYKWGRRISAAHDGLASVILHRPEIVTGWVEGPVDFTPAAGSLATRVALTSAGLPLVFGTPEGPSVRAVTAVDLPAFRRRFVHALAFGREGARG</sequence>
<accession>A0A3L6ZTL7</accession>
<name>A0A3L6ZTL7_9MICO</name>
<evidence type="ECO:0000313" key="6">
    <source>
        <dbReference type="Proteomes" id="UP000275395"/>
    </source>
</evidence>
<dbReference type="Proteomes" id="UP000275395">
    <property type="component" value="Unassembled WGS sequence"/>
</dbReference>
<evidence type="ECO:0000256" key="1">
    <source>
        <dbReference type="ARBA" id="ARBA00022801"/>
    </source>
</evidence>
<comment type="caution">
    <text evidence="5">The sequence shown here is derived from an EMBL/GenBank/DDBJ whole genome shotgun (WGS) entry which is preliminary data.</text>
</comment>
<keyword evidence="1 5" id="KW-0378">Hydrolase</keyword>
<feature type="domain" description="Inosine/uridine-preferring nucleoside hydrolase" evidence="4">
    <location>
        <begin position="71"/>
        <end position="375"/>
    </location>
</feature>
<dbReference type="SUPFAM" id="SSF53590">
    <property type="entry name" value="Nucleoside hydrolase"/>
    <property type="match status" value="1"/>
</dbReference>
<evidence type="ECO:0000313" key="5">
    <source>
        <dbReference type="EMBL" id="RLP70911.1"/>
    </source>
</evidence>
<dbReference type="InterPro" id="IPR036452">
    <property type="entry name" value="Ribo_hydro-like"/>
</dbReference>
<dbReference type="AlphaFoldDB" id="A0A3L6ZTL7"/>
<dbReference type="PANTHER" id="PTHR12304:SF4">
    <property type="entry name" value="URIDINE NUCLEOSIDASE"/>
    <property type="match status" value="1"/>
</dbReference>
<organism evidence="5 6">
    <name type="scientific">Mycetocola reblochoni</name>
    <dbReference type="NCBI Taxonomy" id="331618"/>
    <lineage>
        <taxon>Bacteria</taxon>
        <taxon>Bacillati</taxon>
        <taxon>Actinomycetota</taxon>
        <taxon>Actinomycetes</taxon>
        <taxon>Micrococcales</taxon>
        <taxon>Microbacteriaceae</taxon>
        <taxon>Mycetocola</taxon>
    </lineage>
</organism>
<evidence type="ECO:0000259" key="4">
    <source>
        <dbReference type="Pfam" id="PF01156"/>
    </source>
</evidence>